<feature type="region of interest" description="Disordered" evidence="1">
    <location>
        <begin position="48"/>
        <end position="103"/>
    </location>
</feature>
<sequence length="103" mass="11785">MEEELLDRCTNTSLTSIVNTKILQQHAPQGRRIMAIPKGVIMVFLRPLTKQGAKRPNKRRPPHKPIHSANPTKQNFPNEEPDFHRNLGPPNHMKNELPRGGRI</sequence>
<evidence type="ECO:0000313" key="2">
    <source>
        <dbReference type="EnsemblPlants" id="MELO3C030362.2.1"/>
    </source>
</evidence>
<dbReference type="Gramene" id="MELO3C030362.2.1">
    <property type="protein sequence ID" value="MELO3C030362.2.1"/>
    <property type="gene ID" value="MELO3C030362.2"/>
</dbReference>
<reference evidence="2" key="1">
    <citation type="submission" date="2023-03" db="UniProtKB">
        <authorList>
            <consortium name="EnsemblPlants"/>
        </authorList>
    </citation>
    <scope>IDENTIFICATION</scope>
</reference>
<dbReference type="EnsemblPlants" id="MELO3C030362.2.1">
    <property type="protein sequence ID" value="MELO3C030362.2.1"/>
    <property type="gene ID" value="MELO3C030362.2"/>
</dbReference>
<feature type="compositionally biased region" description="Basic residues" evidence="1">
    <location>
        <begin position="52"/>
        <end position="66"/>
    </location>
</feature>
<evidence type="ECO:0000256" key="1">
    <source>
        <dbReference type="SAM" id="MobiDB-lite"/>
    </source>
</evidence>
<feature type="compositionally biased region" description="Basic and acidic residues" evidence="1">
    <location>
        <begin position="93"/>
        <end position="103"/>
    </location>
</feature>
<proteinExistence type="predicted"/>
<protein>
    <submittedName>
        <fullName evidence="2">Uncharacterized protein</fullName>
    </submittedName>
</protein>
<name>A0A9I9E8U8_CUCME</name>
<organism evidence="2">
    <name type="scientific">Cucumis melo</name>
    <name type="common">Muskmelon</name>
    <dbReference type="NCBI Taxonomy" id="3656"/>
    <lineage>
        <taxon>Eukaryota</taxon>
        <taxon>Viridiplantae</taxon>
        <taxon>Streptophyta</taxon>
        <taxon>Embryophyta</taxon>
        <taxon>Tracheophyta</taxon>
        <taxon>Spermatophyta</taxon>
        <taxon>Magnoliopsida</taxon>
        <taxon>eudicotyledons</taxon>
        <taxon>Gunneridae</taxon>
        <taxon>Pentapetalae</taxon>
        <taxon>rosids</taxon>
        <taxon>fabids</taxon>
        <taxon>Cucurbitales</taxon>
        <taxon>Cucurbitaceae</taxon>
        <taxon>Benincaseae</taxon>
        <taxon>Cucumis</taxon>
    </lineage>
</organism>
<accession>A0A9I9E8U8</accession>
<dbReference type="AlphaFoldDB" id="A0A9I9E8U8"/>